<reference evidence="2" key="1">
    <citation type="journal article" date="2014" name="Int. J. Syst. Evol. Microbiol.">
        <title>Complete genome sequence of Corynebacterium casei LMG S-19264T (=DSM 44701T), isolated from a smear-ripened cheese.</title>
        <authorList>
            <consortium name="US DOE Joint Genome Institute (JGI-PGF)"/>
            <person name="Walter F."/>
            <person name="Albersmeier A."/>
            <person name="Kalinowski J."/>
            <person name="Ruckert C."/>
        </authorList>
    </citation>
    <scope>NUCLEOTIDE SEQUENCE</scope>
    <source>
        <strain evidence="2">JCM 3090</strain>
    </source>
</reference>
<feature type="transmembrane region" description="Helical" evidence="1">
    <location>
        <begin position="84"/>
        <end position="103"/>
    </location>
</feature>
<feature type="transmembrane region" description="Helical" evidence="1">
    <location>
        <begin position="115"/>
        <end position="139"/>
    </location>
</feature>
<dbReference type="Proteomes" id="UP000649739">
    <property type="component" value="Unassembled WGS sequence"/>
</dbReference>
<evidence type="ECO:0000313" key="3">
    <source>
        <dbReference type="Proteomes" id="UP000649739"/>
    </source>
</evidence>
<comment type="caution">
    <text evidence="2">The sequence shown here is derived from an EMBL/GenBank/DDBJ whole genome shotgun (WGS) entry which is preliminary data.</text>
</comment>
<evidence type="ECO:0008006" key="4">
    <source>
        <dbReference type="Google" id="ProtNLM"/>
    </source>
</evidence>
<protein>
    <recommendedName>
        <fullName evidence="4">Acyltransferase</fullName>
    </recommendedName>
</protein>
<dbReference type="EMBL" id="BMQB01000001">
    <property type="protein sequence ID" value="GGJ74619.1"/>
    <property type="molecule type" value="Genomic_DNA"/>
</dbReference>
<feature type="transmembrane region" description="Helical" evidence="1">
    <location>
        <begin position="53"/>
        <end position="72"/>
    </location>
</feature>
<name>A0A8J3B346_9ACTN</name>
<evidence type="ECO:0000256" key="1">
    <source>
        <dbReference type="SAM" id="Phobius"/>
    </source>
</evidence>
<dbReference type="RefSeq" id="WP_189167973.1">
    <property type="nucleotide sequence ID" value="NZ_BMQB01000001.1"/>
</dbReference>
<reference evidence="2" key="2">
    <citation type="submission" date="2020-09" db="EMBL/GenBank/DDBJ databases">
        <authorList>
            <person name="Sun Q."/>
            <person name="Ohkuma M."/>
        </authorList>
    </citation>
    <scope>NUCLEOTIDE SEQUENCE</scope>
    <source>
        <strain evidence="2">JCM 3090</strain>
    </source>
</reference>
<gene>
    <name evidence="2" type="ORF">GCM10010123_00760</name>
</gene>
<feature type="transmembrane region" description="Helical" evidence="1">
    <location>
        <begin position="250"/>
        <end position="269"/>
    </location>
</feature>
<organism evidence="2 3">
    <name type="scientific">Pilimelia anulata</name>
    <dbReference type="NCBI Taxonomy" id="53371"/>
    <lineage>
        <taxon>Bacteria</taxon>
        <taxon>Bacillati</taxon>
        <taxon>Actinomycetota</taxon>
        <taxon>Actinomycetes</taxon>
        <taxon>Micromonosporales</taxon>
        <taxon>Micromonosporaceae</taxon>
        <taxon>Pilimelia</taxon>
    </lineage>
</organism>
<keyword evidence="1" id="KW-0812">Transmembrane</keyword>
<feature type="transmembrane region" description="Helical" evidence="1">
    <location>
        <begin position="213"/>
        <end position="230"/>
    </location>
</feature>
<evidence type="ECO:0000313" key="2">
    <source>
        <dbReference type="EMBL" id="GGJ74619.1"/>
    </source>
</evidence>
<accession>A0A8J3B346</accession>
<feature type="transmembrane region" description="Helical" evidence="1">
    <location>
        <begin position="159"/>
        <end position="180"/>
    </location>
</feature>
<sequence>MRSAAGWAAATPPERDRYVDLLRVVSLGVVVVGHWLMAVVTVEPGGVVRATNLLALLLLTVAGPYPVSMVGLSGAPVSNMSPPTLALLAHGAWLTGLALLVRAPVTRRLRRPRPWTAVVAANGVAMTVFLWHLTALFLATGALLAAGLAGPAPGTGAWWALRPAWLLLLAAVTTALVAAFRRADAPADRRAAAGSTGPVGSAGAAGSARSARWVAAAGLAAAAVGVFGISRTGFAGPLAGRPAALLGLPLTPLGAAALIAAGALLPAAVRRLPKINYRK</sequence>
<proteinExistence type="predicted"/>
<keyword evidence="3" id="KW-1185">Reference proteome</keyword>
<feature type="transmembrane region" description="Helical" evidence="1">
    <location>
        <begin position="21"/>
        <end position="41"/>
    </location>
</feature>
<dbReference type="AlphaFoldDB" id="A0A8J3B346"/>
<keyword evidence="1" id="KW-0472">Membrane</keyword>
<keyword evidence="1" id="KW-1133">Transmembrane helix</keyword>